<reference evidence="3" key="2">
    <citation type="submission" date="2015-01" db="EMBL/GenBank/DDBJ databases">
        <title>Evolutionary Origins and Diversification of the Mycorrhizal Mutualists.</title>
        <authorList>
            <consortium name="DOE Joint Genome Institute"/>
            <consortium name="Mycorrhizal Genomics Consortium"/>
            <person name="Kohler A."/>
            <person name="Kuo A."/>
            <person name="Nagy L.G."/>
            <person name="Floudas D."/>
            <person name="Copeland A."/>
            <person name="Barry K.W."/>
            <person name="Cichocki N."/>
            <person name="Veneault-Fourrey C."/>
            <person name="LaButti K."/>
            <person name="Lindquist E.A."/>
            <person name="Lipzen A."/>
            <person name="Lundell T."/>
            <person name="Morin E."/>
            <person name="Murat C."/>
            <person name="Riley R."/>
            <person name="Ohm R."/>
            <person name="Sun H."/>
            <person name="Tunlid A."/>
            <person name="Henrissat B."/>
            <person name="Grigoriev I.V."/>
            <person name="Hibbett D.S."/>
            <person name="Martin F."/>
        </authorList>
    </citation>
    <scope>NUCLEOTIDE SEQUENCE [LARGE SCALE GENOMIC DNA]</scope>
    <source>
        <strain evidence="3">Marx 270</strain>
    </source>
</reference>
<reference evidence="2 3" key="1">
    <citation type="submission" date="2014-04" db="EMBL/GenBank/DDBJ databases">
        <authorList>
            <consortium name="DOE Joint Genome Institute"/>
            <person name="Kuo A."/>
            <person name="Kohler A."/>
            <person name="Costa M.D."/>
            <person name="Nagy L.G."/>
            <person name="Floudas D."/>
            <person name="Copeland A."/>
            <person name="Barry K.W."/>
            <person name="Cichocki N."/>
            <person name="Veneault-Fourrey C."/>
            <person name="LaButti K."/>
            <person name="Lindquist E.A."/>
            <person name="Lipzen A."/>
            <person name="Lundell T."/>
            <person name="Morin E."/>
            <person name="Murat C."/>
            <person name="Sun H."/>
            <person name="Tunlid A."/>
            <person name="Henrissat B."/>
            <person name="Grigoriev I.V."/>
            <person name="Hibbett D.S."/>
            <person name="Martin F."/>
            <person name="Nordberg H.P."/>
            <person name="Cantor M.N."/>
            <person name="Hua S.X."/>
        </authorList>
    </citation>
    <scope>NUCLEOTIDE SEQUENCE [LARGE SCALE GENOMIC DNA]</scope>
    <source>
        <strain evidence="2 3">Marx 270</strain>
    </source>
</reference>
<evidence type="ECO:0000313" key="3">
    <source>
        <dbReference type="Proteomes" id="UP000054217"/>
    </source>
</evidence>
<accession>A0A0C3PE21</accession>
<feature type="region of interest" description="Disordered" evidence="1">
    <location>
        <begin position="96"/>
        <end position="119"/>
    </location>
</feature>
<protein>
    <submittedName>
        <fullName evidence="2">Uncharacterized protein</fullName>
    </submittedName>
</protein>
<organism evidence="2 3">
    <name type="scientific">Pisolithus tinctorius Marx 270</name>
    <dbReference type="NCBI Taxonomy" id="870435"/>
    <lineage>
        <taxon>Eukaryota</taxon>
        <taxon>Fungi</taxon>
        <taxon>Dikarya</taxon>
        <taxon>Basidiomycota</taxon>
        <taxon>Agaricomycotina</taxon>
        <taxon>Agaricomycetes</taxon>
        <taxon>Agaricomycetidae</taxon>
        <taxon>Boletales</taxon>
        <taxon>Sclerodermatineae</taxon>
        <taxon>Pisolithaceae</taxon>
        <taxon>Pisolithus</taxon>
    </lineage>
</organism>
<dbReference type="Proteomes" id="UP000054217">
    <property type="component" value="Unassembled WGS sequence"/>
</dbReference>
<gene>
    <name evidence="2" type="ORF">M404DRAFT_999058</name>
</gene>
<name>A0A0C3PE21_PISTI</name>
<dbReference type="HOGENOM" id="CLU_2062426_0_0_1"/>
<proteinExistence type="predicted"/>
<evidence type="ECO:0000313" key="2">
    <source>
        <dbReference type="EMBL" id="KIO06401.1"/>
    </source>
</evidence>
<keyword evidence="3" id="KW-1185">Reference proteome</keyword>
<feature type="compositionally biased region" description="Basic and acidic residues" evidence="1">
    <location>
        <begin position="104"/>
        <end position="119"/>
    </location>
</feature>
<dbReference type="EMBL" id="KN831963">
    <property type="protein sequence ID" value="KIO06401.1"/>
    <property type="molecule type" value="Genomic_DNA"/>
</dbReference>
<evidence type="ECO:0000256" key="1">
    <source>
        <dbReference type="SAM" id="MobiDB-lite"/>
    </source>
</evidence>
<dbReference type="AlphaFoldDB" id="A0A0C3PE21"/>
<dbReference type="InParanoid" id="A0A0C3PE21"/>
<sequence length="119" mass="13849">MCSKHAGNQFPAGFLRRWCLILGVSPRVTNYLRYQMFRLLLVYPLFNTLVGCFRPGYYGLACVLRIVGYVLANAPLDPVVKYRNLGWTLQRKAGREEFGEEMEKEDRRVRKETRENGLS</sequence>